<protein>
    <recommendedName>
        <fullName evidence="4">Amidoligase enzyme</fullName>
    </recommendedName>
</protein>
<name>A0A168GB28_CORDF</name>
<evidence type="ECO:0008006" key="4">
    <source>
        <dbReference type="Google" id="ProtNLM"/>
    </source>
</evidence>
<dbReference type="PANTHER" id="PTHR36847:SF1">
    <property type="entry name" value="AMIDOLIGASE ENZYME"/>
    <property type="match status" value="1"/>
</dbReference>
<gene>
    <name evidence="2" type="ORF">LEL_05944</name>
</gene>
<organism evidence="2 3">
    <name type="scientific">Akanthomyces lecanii RCEF 1005</name>
    <dbReference type="NCBI Taxonomy" id="1081108"/>
    <lineage>
        <taxon>Eukaryota</taxon>
        <taxon>Fungi</taxon>
        <taxon>Dikarya</taxon>
        <taxon>Ascomycota</taxon>
        <taxon>Pezizomycotina</taxon>
        <taxon>Sordariomycetes</taxon>
        <taxon>Hypocreomycetidae</taxon>
        <taxon>Hypocreales</taxon>
        <taxon>Cordycipitaceae</taxon>
        <taxon>Akanthomyces</taxon>
        <taxon>Cordyceps confragosa</taxon>
    </lineage>
</organism>
<dbReference type="AlphaFoldDB" id="A0A168GB28"/>
<feature type="compositionally biased region" description="Basic and acidic residues" evidence="1">
    <location>
        <begin position="293"/>
        <end position="306"/>
    </location>
</feature>
<accession>A0A168GB28</accession>
<proteinExistence type="predicted"/>
<keyword evidence="3" id="KW-1185">Reference proteome</keyword>
<sequence length="315" mass="35295">MLVEKQIAAGLTTVNYELLAIVDEPSLDEIPGCWSVEIVSRSISSKEWQGEIDHVFQLINENFDIYLSTGCSMHVHVSPAPLESHVYNLGQLQSILKATALYDKAITNVMPADRKENPYCQPNFAPRREKRHQSEKDMNNHIRDAFERVESQGWKGLFAQFDNLRPIQKNIIQLVFFGESRYLSWNFAHLASSCGTIEFRRPPGVRDAAAAKHWIAFTLVFLSGALALAHTFDPNSKTHATVEDLLELIETGHSTLPSYCKGALNPALLQVDSSSPHPYSGAGLTAIKRKKDAKKDKRSNFVEKLRSQPNSPAHD</sequence>
<evidence type="ECO:0000313" key="3">
    <source>
        <dbReference type="Proteomes" id="UP000076881"/>
    </source>
</evidence>
<dbReference type="OrthoDB" id="5153587at2759"/>
<reference evidence="2 3" key="1">
    <citation type="journal article" date="2016" name="Genome Biol. Evol.">
        <title>Divergent and convergent evolution of fungal pathogenicity.</title>
        <authorList>
            <person name="Shang Y."/>
            <person name="Xiao G."/>
            <person name="Zheng P."/>
            <person name="Cen K."/>
            <person name="Zhan S."/>
            <person name="Wang C."/>
        </authorList>
    </citation>
    <scope>NUCLEOTIDE SEQUENCE [LARGE SCALE GENOMIC DNA]</scope>
    <source>
        <strain evidence="2 3">RCEF 1005</strain>
    </source>
</reference>
<dbReference type="STRING" id="1081108.A0A168GB28"/>
<comment type="caution">
    <text evidence="2">The sequence shown here is derived from an EMBL/GenBank/DDBJ whole genome shotgun (WGS) entry which is preliminary data.</text>
</comment>
<dbReference type="PANTHER" id="PTHR36847">
    <property type="entry name" value="AMIDOLIGASE ENZYME"/>
    <property type="match status" value="1"/>
</dbReference>
<dbReference type="Proteomes" id="UP000076881">
    <property type="component" value="Unassembled WGS sequence"/>
</dbReference>
<evidence type="ECO:0000256" key="1">
    <source>
        <dbReference type="SAM" id="MobiDB-lite"/>
    </source>
</evidence>
<evidence type="ECO:0000313" key="2">
    <source>
        <dbReference type="EMBL" id="OAA76260.1"/>
    </source>
</evidence>
<dbReference type="InterPro" id="IPR022025">
    <property type="entry name" value="Amidoligase_2"/>
</dbReference>
<dbReference type="Pfam" id="PF12224">
    <property type="entry name" value="Amidoligase_2"/>
    <property type="match status" value="1"/>
</dbReference>
<dbReference type="EMBL" id="AZHF01000004">
    <property type="protein sequence ID" value="OAA76260.1"/>
    <property type="molecule type" value="Genomic_DNA"/>
</dbReference>
<feature type="region of interest" description="Disordered" evidence="1">
    <location>
        <begin position="275"/>
        <end position="315"/>
    </location>
</feature>